<evidence type="ECO:0000313" key="2">
    <source>
        <dbReference type="EMBL" id="OFW55535.1"/>
    </source>
</evidence>
<dbReference type="Proteomes" id="UP000177876">
    <property type="component" value="Unassembled WGS sequence"/>
</dbReference>
<comment type="caution">
    <text evidence="2">The sequence shown here is derived from an EMBL/GenBank/DDBJ whole genome shotgun (WGS) entry which is preliminary data.</text>
</comment>
<evidence type="ECO:0000313" key="3">
    <source>
        <dbReference type="Proteomes" id="UP000177876"/>
    </source>
</evidence>
<feature type="region of interest" description="Disordered" evidence="1">
    <location>
        <begin position="31"/>
        <end position="110"/>
    </location>
</feature>
<name>A0A1F2WFA9_9ACTN</name>
<protein>
    <submittedName>
        <fullName evidence="2">Uncharacterized protein</fullName>
    </submittedName>
</protein>
<evidence type="ECO:0000256" key="1">
    <source>
        <dbReference type="SAM" id="MobiDB-lite"/>
    </source>
</evidence>
<dbReference type="STRING" id="1797197.A2Y75_09480"/>
<dbReference type="AlphaFoldDB" id="A0A1F2WFA9"/>
<dbReference type="EMBL" id="MELK01000053">
    <property type="protein sequence ID" value="OFW55535.1"/>
    <property type="molecule type" value="Genomic_DNA"/>
</dbReference>
<accession>A0A1F2WFA9</accession>
<proteinExistence type="predicted"/>
<gene>
    <name evidence="2" type="ORF">A2Y75_09480</name>
</gene>
<organism evidence="2 3">
    <name type="scientific">Candidatus Solincola sediminis</name>
    <dbReference type="NCBI Taxonomy" id="1797199"/>
    <lineage>
        <taxon>Bacteria</taxon>
        <taxon>Bacillati</taxon>
        <taxon>Actinomycetota</taxon>
        <taxon>Candidatus Geothermincolia</taxon>
        <taxon>Candidatus Geothermincolales</taxon>
        <taxon>Candidatus Geothermincolaceae</taxon>
        <taxon>Candidatus Solincola</taxon>
    </lineage>
</organism>
<reference evidence="2 3" key="1">
    <citation type="journal article" date="2016" name="Nat. Commun.">
        <title>Thousands of microbial genomes shed light on interconnected biogeochemical processes in an aquifer system.</title>
        <authorList>
            <person name="Anantharaman K."/>
            <person name="Brown C.T."/>
            <person name="Hug L.A."/>
            <person name="Sharon I."/>
            <person name="Castelle C.J."/>
            <person name="Probst A.J."/>
            <person name="Thomas B.C."/>
            <person name="Singh A."/>
            <person name="Wilkins M.J."/>
            <person name="Karaoz U."/>
            <person name="Brodie E.L."/>
            <person name="Williams K.H."/>
            <person name="Hubbard S.S."/>
            <person name="Banfield J.F."/>
        </authorList>
    </citation>
    <scope>NUCLEOTIDE SEQUENCE [LARGE SCALE GENOMIC DNA]</scope>
</reference>
<feature type="compositionally biased region" description="Low complexity" evidence="1">
    <location>
        <begin position="45"/>
        <end position="70"/>
    </location>
</feature>
<sequence length="224" mass="23540">MTRGLKILITLVSIGMLIGIVLALALPKGADESKAESGGQEIVEETSSGGSETSQDNNGQSNQSGSNSQGENPTITINPDQGGGGTPGLVVTFPEPVGGGDEKPPESSGDIYGQWITQMNGSSYGLENCYLTLDKDGTISAPDNYDSVFMIAGSEFKWQSGTSDFTADVQAVLKLGNQNQIPLKIQMTGQVSASLDKIEGTFSAVPQSEAYTPYQQQGNFSMQR</sequence>